<dbReference type="CDD" id="cd13542">
    <property type="entry name" value="PBP2_FutA1_ilke"/>
    <property type="match status" value="1"/>
</dbReference>
<dbReference type="PANTHER" id="PTHR30006:SF15">
    <property type="entry name" value="IRON-UTILIZATION PERIPLASMIC PROTEIN"/>
    <property type="match status" value="1"/>
</dbReference>
<evidence type="ECO:0000256" key="2">
    <source>
        <dbReference type="ARBA" id="ARBA00022729"/>
    </source>
</evidence>
<dbReference type="PIRSF" id="PIRSF002825">
    <property type="entry name" value="CfbpA"/>
    <property type="match status" value="1"/>
</dbReference>
<evidence type="ECO:0000256" key="3">
    <source>
        <dbReference type="SAM" id="SignalP"/>
    </source>
</evidence>
<dbReference type="PANTHER" id="PTHR30006">
    <property type="entry name" value="THIAMINE-BINDING PERIPLASMIC PROTEIN-RELATED"/>
    <property type="match status" value="1"/>
</dbReference>
<dbReference type="RefSeq" id="WP_385875908.1">
    <property type="nucleotide sequence ID" value="NZ_JBHLXE010000016.1"/>
</dbReference>
<protein>
    <submittedName>
        <fullName evidence="4">Fe(3+) ABC transporter substrate-binding protein</fullName>
    </submittedName>
</protein>
<comment type="caution">
    <text evidence="4">The sequence shown here is derived from an EMBL/GenBank/DDBJ whole genome shotgun (WGS) entry which is preliminary data.</text>
</comment>
<keyword evidence="5" id="KW-1185">Reference proteome</keyword>
<dbReference type="InterPro" id="IPR026045">
    <property type="entry name" value="Ferric-bd"/>
</dbReference>
<evidence type="ECO:0000256" key="1">
    <source>
        <dbReference type="ARBA" id="ARBA00008520"/>
    </source>
</evidence>
<dbReference type="SUPFAM" id="SSF53850">
    <property type="entry name" value="Periplasmic binding protein-like II"/>
    <property type="match status" value="1"/>
</dbReference>
<comment type="similarity">
    <text evidence="1">Belongs to the bacterial solute-binding protein 1 family.</text>
</comment>
<accession>A0ABV6C7B5</accession>
<gene>
    <name evidence="4" type="ORF">ACFFIT_01910</name>
</gene>
<evidence type="ECO:0000313" key="4">
    <source>
        <dbReference type="EMBL" id="MFC0178859.1"/>
    </source>
</evidence>
<dbReference type="EMBL" id="JBHLXE010000016">
    <property type="protein sequence ID" value="MFC0178859.1"/>
    <property type="molecule type" value="Genomic_DNA"/>
</dbReference>
<feature type="chain" id="PRO_5046555318" evidence="3">
    <location>
        <begin position="23"/>
        <end position="341"/>
    </location>
</feature>
<proteinExistence type="inferred from homology"/>
<dbReference type="Gene3D" id="3.40.190.10">
    <property type="entry name" value="Periplasmic binding protein-like II"/>
    <property type="match status" value="2"/>
</dbReference>
<organism evidence="4 5">
    <name type="scientific">Thorsellia kenyensis</name>
    <dbReference type="NCBI Taxonomy" id="1549888"/>
    <lineage>
        <taxon>Bacteria</taxon>
        <taxon>Pseudomonadati</taxon>
        <taxon>Pseudomonadota</taxon>
        <taxon>Gammaproteobacteria</taxon>
        <taxon>Enterobacterales</taxon>
        <taxon>Thorselliaceae</taxon>
        <taxon>Thorsellia</taxon>
    </lineage>
</organism>
<evidence type="ECO:0000313" key="5">
    <source>
        <dbReference type="Proteomes" id="UP001589758"/>
    </source>
</evidence>
<feature type="signal peptide" evidence="3">
    <location>
        <begin position="1"/>
        <end position="22"/>
    </location>
</feature>
<reference evidence="4 5" key="1">
    <citation type="submission" date="2024-09" db="EMBL/GenBank/DDBJ databases">
        <authorList>
            <person name="Sun Q."/>
            <person name="Mori K."/>
        </authorList>
    </citation>
    <scope>NUCLEOTIDE SEQUENCE [LARGE SCALE GENOMIC DNA]</scope>
    <source>
        <strain evidence="4 5">CCM 8545</strain>
    </source>
</reference>
<keyword evidence="2 3" id="KW-0732">Signal</keyword>
<sequence>MACFKKASIAASILLLSQQVFAGDSVTIYTTREPKLIEPILESFTEQSGIKVNSIFVKEGLLERVKAEGTTSPADILMTVDIGNLVDLVEAGLTQPIDSEELKKHIPENLRDPNGNWFALSLRDRVLYAASDMSIDSFSYEDLAKPEFKGRVCIRSGQHPYNIGLIAAMIEHNGPEKTEQWLRDVKNNLARKATGGDRDVARDILGGICDLGLANAYYVGKMKNADAGSEERQWGDAIKVIRPSFSQSPNQGTHVNISGAGIALNAKEKENAIKLMEYLVSEKAQSLYAKSNYEYPVRKGVELDPIVASFGQLNIDAISLTDIAKHREEASKLVDKVGFDN</sequence>
<name>A0ABV6C7B5_9GAMM</name>
<dbReference type="Pfam" id="PF13343">
    <property type="entry name" value="SBP_bac_6"/>
    <property type="match status" value="1"/>
</dbReference>
<dbReference type="Proteomes" id="UP001589758">
    <property type="component" value="Unassembled WGS sequence"/>
</dbReference>